<dbReference type="SMART" id="SM00956">
    <property type="entry name" value="RQC"/>
    <property type="match status" value="1"/>
</dbReference>
<evidence type="ECO:0000256" key="15">
    <source>
        <dbReference type="ARBA" id="ARBA00034617"/>
    </source>
</evidence>
<keyword evidence="7 20" id="KW-0378">Hydrolase</keyword>
<dbReference type="EC" id="5.6.2.4" evidence="16"/>
<dbReference type="PROSITE" id="PS51192">
    <property type="entry name" value="HELICASE_ATP_BIND_1"/>
    <property type="match status" value="1"/>
</dbReference>
<evidence type="ECO:0000259" key="19">
    <source>
        <dbReference type="PROSITE" id="PS51194"/>
    </source>
</evidence>
<dbReference type="GO" id="GO:0006260">
    <property type="term" value="P:DNA replication"/>
    <property type="evidence" value="ECO:0007669"/>
    <property type="project" value="InterPro"/>
</dbReference>
<dbReference type="Pfam" id="PF00570">
    <property type="entry name" value="HRDC"/>
    <property type="match status" value="1"/>
</dbReference>
<dbReference type="GO" id="GO:0006281">
    <property type="term" value="P:DNA repair"/>
    <property type="evidence" value="ECO:0007669"/>
    <property type="project" value="UniProtKB-KW"/>
</dbReference>
<dbReference type="PANTHER" id="PTHR13710:SF105">
    <property type="entry name" value="ATP-DEPENDENT DNA HELICASE Q1"/>
    <property type="match status" value="1"/>
</dbReference>
<dbReference type="Gene3D" id="1.10.150.80">
    <property type="entry name" value="HRDC domain"/>
    <property type="match status" value="1"/>
</dbReference>
<evidence type="ECO:0000256" key="5">
    <source>
        <dbReference type="ARBA" id="ARBA00022741"/>
    </source>
</evidence>
<dbReference type="PROSITE" id="PS51194">
    <property type="entry name" value="HELICASE_CTER"/>
    <property type="match status" value="1"/>
</dbReference>
<evidence type="ECO:0000256" key="8">
    <source>
        <dbReference type="ARBA" id="ARBA00022806"/>
    </source>
</evidence>
<name>A0AAQ1UI67_9BACT</name>
<evidence type="ECO:0000256" key="7">
    <source>
        <dbReference type="ARBA" id="ARBA00022801"/>
    </source>
</evidence>
<dbReference type="InterPro" id="IPR010997">
    <property type="entry name" value="HRDC-like_sf"/>
</dbReference>
<dbReference type="SMART" id="SM00487">
    <property type="entry name" value="DEXDc"/>
    <property type="match status" value="1"/>
</dbReference>
<proteinExistence type="inferred from homology"/>
<dbReference type="GO" id="GO:0009378">
    <property type="term" value="F:four-way junction helicase activity"/>
    <property type="evidence" value="ECO:0007669"/>
    <property type="project" value="TreeGrafter"/>
</dbReference>
<dbReference type="Gene3D" id="1.10.10.1390">
    <property type="entry name" value="ATP-dependent DNA helicase RecQ"/>
    <property type="match status" value="1"/>
</dbReference>
<evidence type="ECO:0000256" key="13">
    <source>
        <dbReference type="ARBA" id="ARBA00023204"/>
    </source>
</evidence>
<dbReference type="InterPro" id="IPR018982">
    <property type="entry name" value="RQC_domain"/>
</dbReference>
<comment type="caution">
    <text evidence="20">The sequence shown here is derived from an EMBL/GenBank/DDBJ whole genome shotgun (WGS) entry which is preliminary data.</text>
</comment>
<dbReference type="GO" id="GO:0043590">
    <property type="term" value="C:bacterial nucleoid"/>
    <property type="evidence" value="ECO:0007669"/>
    <property type="project" value="TreeGrafter"/>
</dbReference>
<dbReference type="Pfam" id="PF16124">
    <property type="entry name" value="RecQ_Zn_bind"/>
    <property type="match status" value="1"/>
</dbReference>
<keyword evidence="12" id="KW-0233">DNA recombination</keyword>
<dbReference type="InterPro" id="IPR032284">
    <property type="entry name" value="RecQ_Zn-bd"/>
</dbReference>
<dbReference type="GeneID" id="93536004"/>
<dbReference type="GO" id="GO:0046872">
    <property type="term" value="F:metal ion binding"/>
    <property type="evidence" value="ECO:0007669"/>
    <property type="project" value="UniProtKB-KW"/>
</dbReference>
<dbReference type="Pfam" id="PF00271">
    <property type="entry name" value="Helicase_C"/>
    <property type="match status" value="1"/>
</dbReference>
<dbReference type="SUPFAM" id="SSF46785">
    <property type="entry name" value="Winged helix' DNA-binding domain"/>
    <property type="match status" value="1"/>
</dbReference>
<feature type="domain" description="HRDC" evidence="17">
    <location>
        <begin position="543"/>
        <end position="623"/>
    </location>
</feature>
<dbReference type="Gene3D" id="1.10.10.10">
    <property type="entry name" value="Winged helix-like DNA-binding domain superfamily/Winged helix DNA-binding domain"/>
    <property type="match status" value="1"/>
</dbReference>
<dbReference type="SUPFAM" id="SSF47819">
    <property type="entry name" value="HRDC-like"/>
    <property type="match status" value="1"/>
</dbReference>
<comment type="similarity">
    <text evidence="3">Belongs to the helicase family. RecQ subfamily.</text>
</comment>
<dbReference type="InterPro" id="IPR006293">
    <property type="entry name" value="DNA_helicase_ATP-dep_RecQ_bac"/>
</dbReference>
<keyword evidence="8 20" id="KW-0347">Helicase</keyword>
<dbReference type="GO" id="GO:0005737">
    <property type="term" value="C:cytoplasm"/>
    <property type="evidence" value="ECO:0007669"/>
    <property type="project" value="TreeGrafter"/>
</dbReference>
<gene>
    <name evidence="20" type="primary">recQ_2</name>
    <name evidence="20" type="ORF">NCTC13063_01108</name>
</gene>
<evidence type="ECO:0000256" key="3">
    <source>
        <dbReference type="ARBA" id="ARBA00005446"/>
    </source>
</evidence>
<evidence type="ECO:0000256" key="6">
    <source>
        <dbReference type="ARBA" id="ARBA00022763"/>
    </source>
</evidence>
<dbReference type="Proteomes" id="UP000255283">
    <property type="component" value="Unassembled WGS sequence"/>
</dbReference>
<dbReference type="GO" id="GO:0030894">
    <property type="term" value="C:replisome"/>
    <property type="evidence" value="ECO:0007669"/>
    <property type="project" value="TreeGrafter"/>
</dbReference>
<dbReference type="SMART" id="SM00341">
    <property type="entry name" value="HRDC"/>
    <property type="match status" value="1"/>
</dbReference>
<dbReference type="InterPro" id="IPR044876">
    <property type="entry name" value="HRDC_dom_sf"/>
</dbReference>
<evidence type="ECO:0000256" key="1">
    <source>
        <dbReference type="ARBA" id="ARBA00001946"/>
    </source>
</evidence>
<keyword evidence="13" id="KW-0234">DNA repair</keyword>
<evidence type="ECO:0000256" key="11">
    <source>
        <dbReference type="ARBA" id="ARBA00023125"/>
    </source>
</evidence>
<evidence type="ECO:0000256" key="16">
    <source>
        <dbReference type="NCBIfam" id="TIGR01389"/>
    </source>
</evidence>
<dbReference type="Gene3D" id="3.40.50.300">
    <property type="entry name" value="P-loop containing nucleotide triphosphate hydrolases"/>
    <property type="match status" value="2"/>
</dbReference>
<sequence>MAKEVNLTQQLKHYFGFDAFKGDQEAIIRNLLKGNDTFVLMPTGGGKSLCYQLPSLIMDGIAIVVSPLIALMKNQVDVINGMSEEEGVAHYLNSSLNKAEIERVKTDVLSGRTKLLYVAPESLLKDDEACEGGGQGAKKVKFSFLEEVKISFYAVDEAHCISEWGHDFRPEYRNIRKAIDILGRAPIIALTATATDKVRTDIKKTLGISDAKEFKSSFNRSNLYYEVRQKSADIDTQIVKFVKQHAGKSGIIYCLSRKKVEELAAVLKVNEIKAAPYHAGLDSATRSQTQDDFLMERIDVIVATIAFGMGIDKPDVRFVIHYDIPKSLEGYYQETGRAGRDGGEGYCLVFYSPKDLKKLEKFMEGKAVAEQDIGRQLLQETKAYAESSVCRRKMLLHYFGEEYTKDNCGMCDNCLHPKTKFEAKEALLIVLKAVKALKEDFRQDYVVDFVKGRGTDDIVSHKHDQLEEFGSGEDEDPKVWNPVIRQALIAGYLKKDVENYGLLKLTALGKKFIKRPESFMVVEDVEFNDDYDDEAAGGMGGGAALDETLFSMLKSLRKEISRKKKVPQYVIFQDSSLEQMATVYPVSLQELQQIQGVGSGKAKRYGKEFCDLIKRHCEENDIERPEELRVRTVAKKSMLKVYIIQSIDRQMALDDIADAKGLDFGELLDEVEAIVYSGTKLNIDYFLDEVMDEDHVDDIYDYFRESETDDLETAMEELGEDYSEDEIRLVRIKFFSEMAN</sequence>
<dbReference type="GO" id="GO:0009432">
    <property type="term" value="P:SOS response"/>
    <property type="evidence" value="ECO:0007669"/>
    <property type="project" value="UniProtKB-UniRule"/>
</dbReference>
<reference evidence="20 21" key="1">
    <citation type="submission" date="2018-06" db="EMBL/GenBank/DDBJ databases">
        <authorList>
            <consortium name="Pathogen Informatics"/>
            <person name="Doyle S."/>
        </authorList>
    </citation>
    <scope>NUCLEOTIDE SEQUENCE [LARGE SCALE GENOMIC DNA]</scope>
    <source>
        <strain evidence="20 21">NCTC13063</strain>
    </source>
</reference>
<dbReference type="Pfam" id="PF09382">
    <property type="entry name" value="RQC"/>
    <property type="match status" value="1"/>
</dbReference>
<dbReference type="InterPro" id="IPR002121">
    <property type="entry name" value="HRDC_dom"/>
</dbReference>
<dbReference type="SMART" id="SM00490">
    <property type="entry name" value="HELICc"/>
    <property type="match status" value="1"/>
</dbReference>
<dbReference type="InterPro" id="IPR048671">
    <property type="entry name" value="RecQ-1-like_HTH"/>
</dbReference>
<comment type="cofactor">
    <cofactor evidence="2">
        <name>Zn(2+)</name>
        <dbReference type="ChEBI" id="CHEBI:29105"/>
    </cofactor>
</comment>
<dbReference type="EMBL" id="UGTJ01000001">
    <property type="protein sequence ID" value="SUB79836.1"/>
    <property type="molecule type" value="Genomic_DNA"/>
</dbReference>
<dbReference type="RefSeq" id="WP_004345187.1">
    <property type="nucleotide sequence ID" value="NZ_UGTJ01000001.1"/>
</dbReference>
<dbReference type="PANTHER" id="PTHR13710">
    <property type="entry name" value="DNA HELICASE RECQ FAMILY MEMBER"/>
    <property type="match status" value="1"/>
</dbReference>
<evidence type="ECO:0000256" key="2">
    <source>
        <dbReference type="ARBA" id="ARBA00001947"/>
    </source>
</evidence>
<comment type="catalytic activity">
    <reaction evidence="15">
        <text>Couples ATP hydrolysis with the unwinding of duplex DNA by translocating in the 3'-5' direction.</text>
        <dbReference type="EC" id="5.6.2.4"/>
    </reaction>
</comment>
<keyword evidence="5" id="KW-0547">Nucleotide-binding</keyword>
<dbReference type="FunFam" id="3.40.50.300:FF:001975">
    <property type="entry name" value="ATP-dependent DNA helicase"/>
    <property type="match status" value="1"/>
</dbReference>
<feature type="domain" description="Helicase C-terminal" evidence="19">
    <location>
        <begin position="233"/>
        <end position="385"/>
    </location>
</feature>
<dbReference type="InterPro" id="IPR027417">
    <property type="entry name" value="P-loop_NTPase"/>
</dbReference>
<protein>
    <recommendedName>
        <fullName evidence="16">DNA helicase RecQ</fullName>
        <ecNumber evidence="16">5.6.2.4</ecNumber>
    </recommendedName>
</protein>
<keyword evidence="14" id="KW-0413">Isomerase</keyword>
<dbReference type="GO" id="GO:0006310">
    <property type="term" value="P:DNA recombination"/>
    <property type="evidence" value="ECO:0007669"/>
    <property type="project" value="UniProtKB-UniRule"/>
</dbReference>
<dbReference type="InterPro" id="IPR004589">
    <property type="entry name" value="DNA_helicase_ATP-dep_RecQ"/>
</dbReference>
<dbReference type="FunFam" id="3.40.50.300:FF:001051">
    <property type="entry name" value="ATP-dependent DNA helicase RecQ"/>
    <property type="match status" value="1"/>
</dbReference>
<dbReference type="InterPro" id="IPR036390">
    <property type="entry name" value="WH_DNA-bd_sf"/>
</dbReference>
<dbReference type="CDD" id="cd18794">
    <property type="entry name" value="SF2_C_RecQ"/>
    <property type="match status" value="1"/>
</dbReference>
<dbReference type="AlphaFoldDB" id="A0AAQ1UI67"/>
<evidence type="ECO:0000256" key="4">
    <source>
        <dbReference type="ARBA" id="ARBA00022723"/>
    </source>
</evidence>
<evidence type="ECO:0000259" key="17">
    <source>
        <dbReference type="PROSITE" id="PS50967"/>
    </source>
</evidence>
<evidence type="ECO:0000256" key="14">
    <source>
        <dbReference type="ARBA" id="ARBA00023235"/>
    </source>
</evidence>
<evidence type="ECO:0000256" key="12">
    <source>
        <dbReference type="ARBA" id="ARBA00023172"/>
    </source>
</evidence>
<keyword evidence="4" id="KW-0479">Metal-binding</keyword>
<evidence type="ECO:0000259" key="18">
    <source>
        <dbReference type="PROSITE" id="PS51192"/>
    </source>
</evidence>
<dbReference type="GO" id="GO:0016787">
    <property type="term" value="F:hydrolase activity"/>
    <property type="evidence" value="ECO:0007669"/>
    <property type="project" value="UniProtKB-KW"/>
</dbReference>
<dbReference type="NCBIfam" id="TIGR00614">
    <property type="entry name" value="recQ_fam"/>
    <property type="match status" value="1"/>
</dbReference>
<evidence type="ECO:0000313" key="21">
    <source>
        <dbReference type="Proteomes" id="UP000255283"/>
    </source>
</evidence>
<keyword evidence="11" id="KW-0238">DNA-binding</keyword>
<keyword evidence="9" id="KW-0862">Zinc</keyword>
<dbReference type="InterPro" id="IPR014001">
    <property type="entry name" value="Helicase_ATP-bd"/>
</dbReference>
<accession>A0AAQ1UI67</accession>
<dbReference type="InterPro" id="IPR036388">
    <property type="entry name" value="WH-like_DNA-bd_sf"/>
</dbReference>
<dbReference type="CDD" id="cd17920">
    <property type="entry name" value="DEXHc_RecQ"/>
    <property type="match status" value="1"/>
</dbReference>
<evidence type="ECO:0000313" key="20">
    <source>
        <dbReference type="EMBL" id="SUB79836.1"/>
    </source>
</evidence>
<dbReference type="Pfam" id="PF21220">
    <property type="entry name" value="RecQ-1-like_HTH"/>
    <property type="match status" value="1"/>
</dbReference>
<dbReference type="GO" id="GO:0003677">
    <property type="term" value="F:DNA binding"/>
    <property type="evidence" value="ECO:0007669"/>
    <property type="project" value="UniProtKB-KW"/>
</dbReference>
<dbReference type="InterPro" id="IPR001650">
    <property type="entry name" value="Helicase_C-like"/>
</dbReference>
<organism evidence="20 21">
    <name type="scientific">Segatella buccae</name>
    <dbReference type="NCBI Taxonomy" id="28126"/>
    <lineage>
        <taxon>Bacteria</taxon>
        <taxon>Pseudomonadati</taxon>
        <taxon>Bacteroidota</taxon>
        <taxon>Bacteroidia</taxon>
        <taxon>Bacteroidales</taxon>
        <taxon>Prevotellaceae</taxon>
        <taxon>Segatella</taxon>
    </lineage>
</organism>
<dbReference type="SUPFAM" id="SSF52540">
    <property type="entry name" value="P-loop containing nucleoside triphosphate hydrolases"/>
    <property type="match status" value="1"/>
</dbReference>
<dbReference type="PROSITE" id="PS50967">
    <property type="entry name" value="HRDC"/>
    <property type="match status" value="1"/>
</dbReference>
<feature type="domain" description="Helicase ATP-binding" evidence="18">
    <location>
        <begin position="28"/>
        <end position="212"/>
    </location>
</feature>
<dbReference type="InterPro" id="IPR011545">
    <property type="entry name" value="DEAD/DEAH_box_helicase_dom"/>
</dbReference>
<dbReference type="GO" id="GO:0005524">
    <property type="term" value="F:ATP binding"/>
    <property type="evidence" value="ECO:0007669"/>
    <property type="project" value="UniProtKB-KW"/>
</dbReference>
<evidence type="ECO:0000256" key="9">
    <source>
        <dbReference type="ARBA" id="ARBA00022833"/>
    </source>
</evidence>
<dbReference type="Pfam" id="PF00270">
    <property type="entry name" value="DEAD"/>
    <property type="match status" value="1"/>
</dbReference>
<comment type="cofactor">
    <cofactor evidence="1">
        <name>Mg(2+)</name>
        <dbReference type="ChEBI" id="CHEBI:18420"/>
    </cofactor>
</comment>
<keyword evidence="10" id="KW-0067">ATP-binding</keyword>
<dbReference type="NCBIfam" id="TIGR01389">
    <property type="entry name" value="recQ"/>
    <property type="match status" value="1"/>
</dbReference>
<keyword evidence="6" id="KW-0227">DNA damage</keyword>
<evidence type="ECO:0000256" key="10">
    <source>
        <dbReference type="ARBA" id="ARBA00022840"/>
    </source>
</evidence>
<dbReference type="GO" id="GO:0043138">
    <property type="term" value="F:3'-5' DNA helicase activity"/>
    <property type="evidence" value="ECO:0007669"/>
    <property type="project" value="UniProtKB-EC"/>
</dbReference>